<evidence type="ECO:0000313" key="2">
    <source>
        <dbReference type="Proteomes" id="UP001059663"/>
    </source>
</evidence>
<sequence>MRSPEASAGRCCSSPVASSAVVAMTALVRKGVGATVRPSSSRTTAASRALAPTPPRDSGTSSPAGPSCSASARHRALTSASGSSARRAGSPSSRARCRVERTLERSDSSTSV</sequence>
<dbReference type="Proteomes" id="UP001059663">
    <property type="component" value="Chromosome"/>
</dbReference>
<name>A0AC61U5W8_9MICO</name>
<reference evidence="1" key="1">
    <citation type="submission" date="2021-11" db="EMBL/GenBank/DDBJ databases">
        <title>Study of the species diversity of bacterial strains isolated from a unique natural object - Shulgan-Tash cave (Bashkiria).</title>
        <authorList>
            <person name="Sazanova A.L."/>
            <person name="Chirak E.R."/>
            <person name="Safronova V.I."/>
        </authorList>
    </citation>
    <scope>NUCLEOTIDE SEQUENCE</scope>
    <source>
        <strain evidence="1">P1</strain>
    </source>
</reference>
<protein>
    <submittedName>
        <fullName evidence="1">Uncharacterized protein</fullName>
    </submittedName>
</protein>
<organism evidence="1 2">
    <name type="scientific">Janibacter limosus</name>
    <dbReference type="NCBI Taxonomy" id="53458"/>
    <lineage>
        <taxon>Bacteria</taxon>
        <taxon>Bacillati</taxon>
        <taxon>Actinomycetota</taxon>
        <taxon>Actinomycetes</taxon>
        <taxon>Micrococcales</taxon>
        <taxon>Intrasporangiaceae</taxon>
        <taxon>Janibacter</taxon>
    </lineage>
</organism>
<evidence type="ECO:0000313" key="1">
    <source>
        <dbReference type="EMBL" id="UUZ45379.1"/>
    </source>
</evidence>
<accession>A0AC61U5W8</accession>
<dbReference type="EMBL" id="CP087977">
    <property type="protein sequence ID" value="UUZ45379.1"/>
    <property type="molecule type" value="Genomic_DNA"/>
</dbReference>
<proteinExistence type="predicted"/>
<gene>
    <name evidence="1" type="ORF">LP422_04105</name>
</gene>